<dbReference type="AlphaFoldDB" id="A0A3A9AXV7"/>
<evidence type="ECO:0000313" key="3">
    <source>
        <dbReference type="Proteomes" id="UP000280696"/>
    </source>
</evidence>
<dbReference type="EMBL" id="RAYQ01000005">
    <property type="protein sequence ID" value="RKI92401.1"/>
    <property type="molecule type" value="Genomic_DNA"/>
</dbReference>
<name>A0A3A9AXV7_9FIRM</name>
<keyword evidence="2" id="KW-0282">Flagellum</keyword>
<keyword evidence="2" id="KW-0969">Cilium</keyword>
<proteinExistence type="predicted"/>
<organism evidence="2 3">
    <name type="scientific">Parablautia intestinalis</name>
    <dbReference type="NCBI Taxonomy" id="2320100"/>
    <lineage>
        <taxon>Bacteria</taxon>
        <taxon>Bacillati</taxon>
        <taxon>Bacillota</taxon>
        <taxon>Clostridia</taxon>
        <taxon>Lachnospirales</taxon>
        <taxon>Lachnospiraceae</taxon>
        <taxon>Parablautia</taxon>
    </lineage>
</organism>
<keyword evidence="2" id="KW-0966">Cell projection</keyword>
<accession>A0A3A9AXV7</accession>
<protein>
    <submittedName>
        <fullName evidence="2">Flagellar protein FliT</fullName>
    </submittedName>
</protein>
<dbReference type="Proteomes" id="UP000280696">
    <property type="component" value="Unassembled WGS sequence"/>
</dbReference>
<comment type="caution">
    <text evidence="2">The sequence shown here is derived from an EMBL/GenBank/DDBJ whole genome shotgun (WGS) entry which is preliminary data.</text>
</comment>
<keyword evidence="1" id="KW-0175">Coiled coil</keyword>
<gene>
    <name evidence="2" type="ORF">D7V94_06915</name>
</gene>
<reference evidence="2 3" key="1">
    <citation type="submission" date="2018-09" db="EMBL/GenBank/DDBJ databases">
        <title>Murine metabolic-syndrome-specific gut microbial biobank.</title>
        <authorList>
            <person name="Liu C."/>
        </authorList>
    </citation>
    <scope>NUCLEOTIDE SEQUENCE [LARGE SCALE GENOMIC DNA]</scope>
    <source>
        <strain evidence="2 3">0.1xD8-82</strain>
    </source>
</reference>
<evidence type="ECO:0000256" key="1">
    <source>
        <dbReference type="SAM" id="Coils"/>
    </source>
</evidence>
<sequence>MIENYLEILEDSLKKKAAVLDEIAAYNDGQELLLKKDSISMEELDANMEEKDRLIQKLTGLDEGFETLYERIREQLLANKDAYKEQIKRIQGLISQVTDKSVSIQAQESRNKKLIEEYFAKEKSQIRQGRKASKTAYSYYKSMSNADDTSFSILDQKK</sequence>
<dbReference type="OrthoDB" id="9798495at2"/>
<dbReference type="RefSeq" id="WP_120468146.1">
    <property type="nucleotide sequence ID" value="NZ_CATAJS010000004.1"/>
</dbReference>
<evidence type="ECO:0000313" key="2">
    <source>
        <dbReference type="EMBL" id="RKI92401.1"/>
    </source>
</evidence>
<keyword evidence="3" id="KW-1185">Reference proteome</keyword>
<feature type="coiled-coil region" evidence="1">
    <location>
        <begin position="41"/>
        <end position="100"/>
    </location>
</feature>